<protein>
    <submittedName>
        <fullName evidence="2">Uncharacterized protein</fullName>
    </submittedName>
</protein>
<keyword evidence="1" id="KW-1133">Transmembrane helix</keyword>
<feature type="transmembrane region" description="Helical" evidence="1">
    <location>
        <begin position="48"/>
        <end position="68"/>
    </location>
</feature>
<dbReference type="RefSeq" id="WP_209896820.1">
    <property type="nucleotide sequence ID" value="NZ_JAGGMR010000001.1"/>
</dbReference>
<accession>A0ABS4QPH6</accession>
<name>A0ABS4QPH6_9NOCA</name>
<reference evidence="2 3" key="1">
    <citation type="submission" date="2021-03" db="EMBL/GenBank/DDBJ databases">
        <title>Sequencing the genomes of 1000 actinobacteria strains.</title>
        <authorList>
            <person name="Klenk H.-P."/>
        </authorList>
    </citation>
    <scope>NUCLEOTIDE SEQUENCE [LARGE SCALE GENOMIC DNA]</scope>
    <source>
        <strain evidence="2 3">DSM 45516</strain>
    </source>
</reference>
<dbReference type="EMBL" id="JAGGMR010000001">
    <property type="protein sequence ID" value="MBP2193592.1"/>
    <property type="molecule type" value="Genomic_DNA"/>
</dbReference>
<evidence type="ECO:0000313" key="2">
    <source>
        <dbReference type="EMBL" id="MBP2193592.1"/>
    </source>
</evidence>
<keyword evidence="3" id="KW-1185">Reference proteome</keyword>
<organism evidence="2 3">
    <name type="scientific">Nocardia goodfellowii</name>
    <dbReference type="NCBI Taxonomy" id="882446"/>
    <lineage>
        <taxon>Bacteria</taxon>
        <taxon>Bacillati</taxon>
        <taxon>Actinomycetota</taxon>
        <taxon>Actinomycetes</taxon>
        <taxon>Mycobacteriales</taxon>
        <taxon>Nocardiaceae</taxon>
        <taxon>Nocardia</taxon>
    </lineage>
</organism>
<keyword evidence="1" id="KW-0812">Transmembrane</keyword>
<sequence length="104" mass="10708">MIRNNRHLYGENSSNTGHYALHAMGGRAFDSSALVGETLGSAAPERRGIILVFALVFATGLYAGALLFSGRPSHTPDIVYCPAPGSPPAAAVPAECGQPGVGTR</sequence>
<dbReference type="Proteomes" id="UP001519325">
    <property type="component" value="Unassembled WGS sequence"/>
</dbReference>
<proteinExistence type="predicted"/>
<evidence type="ECO:0000313" key="3">
    <source>
        <dbReference type="Proteomes" id="UP001519325"/>
    </source>
</evidence>
<evidence type="ECO:0000256" key="1">
    <source>
        <dbReference type="SAM" id="Phobius"/>
    </source>
</evidence>
<gene>
    <name evidence="2" type="ORF">BJ987_006493</name>
</gene>
<comment type="caution">
    <text evidence="2">The sequence shown here is derived from an EMBL/GenBank/DDBJ whole genome shotgun (WGS) entry which is preliminary data.</text>
</comment>
<keyword evidence="1" id="KW-0472">Membrane</keyword>